<feature type="non-terminal residue" evidence="3">
    <location>
        <position position="68"/>
    </location>
</feature>
<evidence type="ECO:0000313" key="3">
    <source>
        <dbReference type="EMBL" id="GBM37758.1"/>
    </source>
</evidence>
<gene>
    <name evidence="2" type="ORF">AVEN_88536_1</name>
    <name evidence="3" type="ORF">AVEN_93630_1</name>
</gene>
<name>A0A4Y2FAU4_ARAVE</name>
<evidence type="ECO:0000313" key="4">
    <source>
        <dbReference type="Proteomes" id="UP000499080"/>
    </source>
</evidence>
<keyword evidence="4" id="KW-1185">Reference proteome</keyword>
<evidence type="ECO:0000256" key="1">
    <source>
        <dbReference type="SAM" id="MobiDB-lite"/>
    </source>
</evidence>
<dbReference type="Proteomes" id="UP000499080">
    <property type="component" value="Unassembled WGS sequence"/>
</dbReference>
<accession>A0A4Y2FAU4</accession>
<comment type="caution">
    <text evidence="3">The sequence shown here is derived from an EMBL/GenBank/DDBJ whole genome shotgun (WGS) entry which is preliminary data.</text>
</comment>
<proteinExistence type="predicted"/>
<dbReference type="EMBL" id="BGPR01095259">
    <property type="protein sequence ID" value="GBM37755.1"/>
    <property type="molecule type" value="Genomic_DNA"/>
</dbReference>
<feature type="compositionally biased region" description="Basic and acidic residues" evidence="1">
    <location>
        <begin position="7"/>
        <end position="16"/>
    </location>
</feature>
<dbReference type="EMBL" id="BGPR01095260">
    <property type="protein sequence ID" value="GBM37758.1"/>
    <property type="molecule type" value="Genomic_DNA"/>
</dbReference>
<feature type="compositionally biased region" description="Polar residues" evidence="1">
    <location>
        <begin position="34"/>
        <end position="60"/>
    </location>
</feature>
<organism evidence="3 4">
    <name type="scientific">Araneus ventricosus</name>
    <name type="common">Orbweaver spider</name>
    <name type="synonym">Epeira ventricosa</name>
    <dbReference type="NCBI Taxonomy" id="182803"/>
    <lineage>
        <taxon>Eukaryota</taxon>
        <taxon>Metazoa</taxon>
        <taxon>Ecdysozoa</taxon>
        <taxon>Arthropoda</taxon>
        <taxon>Chelicerata</taxon>
        <taxon>Arachnida</taxon>
        <taxon>Araneae</taxon>
        <taxon>Araneomorphae</taxon>
        <taxon>Entelegynae</taxon>
        <taxon>Araneoidea</taxon>
        <taxon>Araneidae</taxon>
        <taxon>Araneus</taxon>
    </lineage>
</organism>
<evidence type="ECO:0000313" key="2">
    <source>
        <dbReference type="EMBL" id="GBM37755.1"/>
    </source>
</evidence>
<reference evidence="3 4" key="1">
    <citation type="journal article" date="2019" name="Sci. Rep.">
        <title>Orb-weaving spider Araneus ventricosus genome elucidates the spidroin gene catalogue.</title>
        <authorList>
            <person name="Kono N."/>
            <person name="Nakamura H."/>
            <person name="Ohtoshi R."/>
            <person name="Moran D.A.P."/>
            <person name="Shinohara A."/>
            <person name="Yoshida Y."/>
            <person name="Fujiwara M."/>
            <person name="Mori M."/>
            <person name="Tomita M."/>
            <person name="Arakawa K."/>
        </authorList>
    </citation>
    <scope>NUCLEOTIDE SEQUENCE [LARGE SCALE GENOMIC DNA]</scope>
</reference>
<feature type="region of interest" description="Disordered" evidence="1">
    <location>
        <begin position="1"/>
        <end position="68"/>
    </location>
</feature>
<sequence>MEMIEQVEEKTRKQQQPEDEDESVHSASEVEIVSGTTKDQTTQTSPDQHLQFPTTSSSQMIKREALWT</sequence>
<protein>
    <submittedName>
        <fullName evidence="3">Uncharacterized protein</fullName>
    </submittedName>
</protein>
<dbReference type="AlphaFoldDB" id="A0A4Y2FAU4"/>